<feature type="compositionally biased region" description="Polar residues" evidence="8">
    <location>
        <begin position="271"/>
        <end position="283"/>
    </location>
</feature>
<evidence type="ECO:0000259" key="9">
    <source>
        <dbReference type="PROSITE" id="PS52052"/>
    </source>
</evidence>
<feature type="compositionally biased region" description="Basic and acidic residues" evidence="8">
    <location>
        <begin position="143"/>
        <end position="174"/>
    </location>
</feature>
<evidence type="ECO:0000256" key="7">
    <source>
        <dbReference type="SAM" id="Coils"/>
    </source>
</evidence>
<feature type="coiled-coil region" evidence="7">
    <location>
        <begin position="192"/>
        <end position="243"/>
    </location>
</feature>
<accession>A0AAD8Z6F3</accession>
<comment type="subcellular location">
    <subcellularLocation>
        <location evidence="1">Nucleus speckle</location>
    </subcellularLocation>
    <subcellularLocation>
        <location evidence="2">Nucleus</location>
        <location evidence="2">Nucleoplasm</location>
    </subcellularLocation>
</comment>
<dbReference type="GO" id="GO:0072487">
    <property type="term" value="C:MSL complex"/>
    <property type="evidence" value="ECO:0007669"/>
    <property type="project" value="InterPro"/>
</dbReference>
<dbReference type="InterPro" id="IPR031840">
    <property type="entry name" value="MSL1_dimer"/>
</dbReference>
<dbReference type="GO" id="GO:0045893">
    <property type="term" value="P:positive regulation of DNA-templated transcription"/>
    <property type="evidence" value="ECO:0007669"/>
    <property type="project" value="UniProtKB-ARBA"/>
</dbReference>
<dbReference type="GO" id="GO:0006325">
    <property type="term" value="P:chromatin organization"/>
    <property type="evidence" value="ECO:0007669"/>
    <property type="project" value="UniProtKB-KW"/>
</dbReference>
<organism evidence="10 11">
    <name type="scientific">Electrophorus voltai</name>
    <dbReference type="NCBI Taxonomy" id="2609070"/>
    <lineage>
        <taxon>Eukaryota</taxon>
        <taxon>Metazoa</taxon>
        <taxon>Chordata</taxon>
        <taxon>Craniata</taxon>
        <taxon>Vertebrata</taxon>
        <taxon>Euteleostomi</taxon>
        <taxon>Actinopterygii</taxon>
        <taxon>Neopterygii</taxon>
        <taxon>Teleostei</taxon>
        <taxon>Ostariophysi</taxon>
        <taxon>Gymnotiformes</taxon>
        <taxon>Gymnotoidei</taxon>
        <taxon>Gymnotidae</taxon>
        <taxon>Electrophorus</taxon>
    </lineage>
</organism>
<dbReference type="Pfam" id="PF16801">
    <property type="entry name" value="MSL1_dimer"/>
    <property type="match status" value="1"/>
</dbReference>
<keyword evidence="11" id="KW-1185">Reference proteome</keyword>
<feature type="compositionally biased region" description="Basic and acidic residues" evidence="8">
    <location>
        <begin position="325"/>
        <end position="337"/>
    </location>
</feature>
<keyword evidence="4 7" id="KW-0175">Coiled coil</keyword>
<dbReference type="Pfam" id="PF15275">
    <property type="entry name" value="PEHE"/>
    <property type="match status" value="1"/>
</dbReference>
<feature type="region of interest" description="Disordered" evidence="8">
    <location>
        <begin position="85"/>
        <end position="185"/>
    </location>
</feature>
<dbReference type="SMART" id="SM01300">
    <property type="entry name" value="PEHE"/>
    <property type="match status" value="1"/>
</dbReference>
<dbReference type="Proteomes" id="UP001239994">
    <property type="component" value="Unassembled WGS sequence"/>
</dbReference>
<evidence type="ECO:0000313" key="10">
    <source>
        <dbReference type="EMBL" id="KAK1793933.1"/>
    </source>
</evidence>
<feature type="domain" description="PEHE" evidence="9">
    <location>
        <begin position="389"/>
        <end position="509"/>
    </location>
</feature>
<evidence type="ECO:0000313" key="11">
    <source>
        <dbReference type="Proteomes" id="UP001239994"/>
    </source>
</evidence>
<comment type="caution">
    <text evidence="10">The sequence shown here is derived from an EMBL/GenBank/DDBJ whole genome shotgun (WGS) entry which is preliminary data.</text>
</comment>
<protein>
    <recommendedName>
        <fullName evidence="9">PEHE domain-containing protein</fullName>
    </recommendedName>
</protein>
<sequence length="531" mass="60815">LTVFAMSMRSESISKVGLRSKSNNFHLSKRSLGHISPPQDSFTFGKETHDSLGITLNNSGHHFIKSRNLDKNLVGKATRRLLPGGQNKAVAAASGSSSESADTLASQRKQMGGEGTPVKSKTPLGQTNTIDNKAEFVSMNSHNSRDSGGEESTKGLETMRPHSVASHEHTEDKRKNIRKTSGHPNSQASCLRQLLLLQLNLIEQQQQQLQAKDKEIDELKADRDTLLARIERMERRLQLMSKEPRDKRLFQPLERWVPDTDDFWDSDVGESPQTPTPKSSVFSRGSKVQKRKFGFVDSKIQRSQGKASRLTPQKSDTGGASPCQRDLRNKETPEKTGRSSSQMETLSEGEDSCENDNFPYMTTTEMYLCCWHQPPVSPLREQSPKKEEDVAIPSWRENRIEPLREEDVFEISENLEDGVFLKRHSKLELDEKRRKRWDIQRIREQRMLQRLQQRMEKRKMNIQESEPEISSFYPDIDDVESVVITPFLPVVAFGRPLPKLTPQNFELPWLDERSRCRIENQKKTPHRTCRK</sequence>
<evidence type="ECO:0000256" key="8">
    <source>
        <dbReference type="SAM" id="MobiDB-lite"/>
    </source>
</evidence>
<evidence type="ECO:0000256" key="4">
    <source>
        <dbReference type="ARBA" id="ARBA00023054"/>
    </source>
</evidence>
<dbReference type="PANTHER" id="PTHR21656:SF2">
    <property type="entry name" value="MALE-SPECIFIC LETHAL 1 HOMOLOG"/>
    <property type="match status" value="1"/>
</dbReference>
<evidence type="ECO:0000256" key="5">
    <source>
        <dbReference type="ARBA" id="ARBA00023242"/>
    </source>
</evidence>
<proteinExistence type="inferred from homology"/>
<evidence type="ECO:0000256" key="1">
    <source>
        <dbReference type="ARBA" id="ARBA00004324"/>
    </source>
</evidence>
<feature type="non-terminal residue" evidence="10">
    <location>
        <position position="1"/>
    </location>
</feature>
<keyword evidence="3" id="KW-0156">Chromatin regulator</keyword>
<dbReference type="EMBL" id="JAROKS010000017">
    <property type="protein sequence ID" value="KAK1793933.1"/>
    <property type="molecule type" value="Genomic_DNA"/>
</dbReference>
<name>A0AAD8Z6F3_9TELE</name>
<evidence type="ECO:0000256" key="6">
    <source>
        <dbReference type="ARBA" id="ARBA00061695"/>
    </source>
</evidence>
<gene>
    <name evidence="10" type="ORF">P4O66_010856</name>
</gene>
<evidence type="ECO:0000256" key="3">
    <source>
        <dbReference type="ARBA" id="ARBA00022853"/>
    </source>
</evidence>
<dbReference type="InterPro" id="IPR026711">
    <property type="entry name" value="Msl-1"/>
</dbReference>
<dbReference type="AlphaFoldDB" id="A0AAD8Z6F3"/>
<dbReference type="Gene3D" id="6.10.250.2000">
    <property type="match status" value="1"/>
</dbReference>
<reference evidence="10" key="1">
    <citation type="submission" date="2023-03" db="EMBL/GenBank/DDBJ databases">
        <title>Electrophorus voltai genome.</title>
        <authorList>
            <person name="Bian C."/>
        </authorList>
    </citation>
    <scope>NUCLEOTIDE SEQUENCE</scope>
    <source>
        <strain evidence="10">CB-2022</strain>
        <tissue evidence="10">Muscle</tissue>
    </source>
</reference>
<keyword evidence="5" id="KW-0539">Nucleus</keyword>
<evidence type="ECO:0000256" key="2">
    <source>
        <dbReference type="ARBA" id="ARBA00004642"/>
    </source>
</evidence>
<dbReference type="GO" id="GO:0016607">
    <property type="term" value="C:nuclear speck"/>
    <property type="evidence" value="ECO:0007669"/>
    <property type="project" value="UniProtKB-SubCell"/>
</dbReference>
<dbReference type="GO" id="GO:0003682">
    <property type="term" value="F:chromatin binding"/>
    <property type="evidence" value="ECO:0007669"/>
    <property type="project" value="TreeGrafter"/>
</dbReference>
<dbReference type="PANTHER" id="PTHR21656">
    <property type="entry name" value="MALE-SPECIFIC LETHAL-1 PROTEIN"/>
    <property type="match status" value="1"/>
</dbReference>
<dbReference type="PROSITE" id="PS52052">
    <property type="entry name" value="PEHE"/>
    <property type="match status" value="1"/>
</dbReference>
<dbReference type="Gene3D" id="1.20.5.170">
    <property type="match status" value="1"/>
</dbReference>
<feature type="region of interest" description="Disordered" evidence="8">
    <location>
        <begin position="261"/>
        <end position="356"/>
    </location>
</feature>
<feature type="compositionally biased region" description="Polar residues" evidence="8">
    <location>
        <begin position="301"/>
        <end position="318"/>
    </location>
</feature>
<comment type="similarity">
    <text evidence="6">Belongs to the msl-1 family.</text>
</comment>
<dbReference type="InterPro" id="IPR029332">
    <property type="entry name" value="PEHE_dom"/>
</dbReference>
<feature type="compositionally biased region" description="Low complexity" evidence="8">
    <location>
        <begin position="89"/>
        <end position="106"/>
    </location>
</feature>
<dbReference type="FunFam" id="1.20.5.170:FF:000047">
    <property type="entry name" value="male-specific lethal 1 homolog isoform X1"/>
    <property type="match status" value="1"/>
</dbReference>